<comment type="caution">
    <text evidence="1">The sequence shown here is derived from an EMBL/GenBank/DDBJ whole genome shotgun (WGS) entry which is preliminary data.</text>
</comment>
<organism evidence="1 2">
    <name type="scientific">Liparis tanakae</name>
    <name type="common">Tanaka's snailfish</name>
    <dbReference type="NCBI Taxonomy" id="230148"/>
    <lineage>
        <taxon>Eukaryota</taxon>
        <taxon>Metazoa</taxon>
        <taxon>Chordata</taxon>
        <taxon>Craniata</taxon>
        <taxon>Vertebrata</taxon>
        <taxon>Euteleostomi</taxon>
        <taxon>Actinopterygii</taxon>
        <taxon>Neopterygii</taxon>
        <taxon>Teleostei</taxon>
        <taxon>Neoteleostei</taxon>
        <taxon>Acanthomorphata</taxon>
        <taxon>Eupercaria</taxon>
        <taxon>Perciformes</taxon>
        <taxon>Cottioidei</taxon>
        <taxon>Cottales</taxon>
        <taxon>Liparidae</taxon>
        <taxon>Liparis</taxon>
    </lineage>
</organism>
<evidence type="ECO:0000313" key="1">
    <source>
        <dbReference type="EMBL" id="TNN42828.1"/>
    </source>
</evidence>
<dbReference type="AlphaFoldDB" id="A0A4Z2FNU6"/>
<accession>A0A4Z2FNU6</accession>
<keyword evidence="2" id="KW-1185">Reference proteome</keyword>
<name>A0A4Z2FNU6_9TELE</name>
<reference evidence="1 2" key="1">
    <citation type="submission" date="2019-03" db="EMBL/GenBank/DDBJ databases">
        <title>First draft genome of Liparis tanakae, snailfish: a comprehensive survey of snailfish specific genes.</title>
        <authorList>
            <person name="Kim W."/>
            <person name="Song I."/>
            <person name="Jeong J.-H."/>
            <person name="Kim D."/>
            <person name="Kim S."/>
            <person name="Ryu S."/>
            <person name="Song J.Y."/>
            <person name="Lee S.K."/>
        </authorList>
    </citation>
    <scope>NUCLEOTIDE SEQUENCE [LARGE SCALE GENOMIC DNA]</scope>
    <source>
        <tissue evidence="1">Muscle</tissue>
    </source>
</reference>
<dbReference type="EMBL" id="SRLO01001010">
    <property type="protein sequence ID" value="TNN42828.1"/>
    <property type="molecule type" value="Genomic_DNA"/>
</dbReference>
<sequence length="104" mass="11705">MSGGRRQPAVASFFSTASNDVNATTLKVTRGNSARCIKKELITEVQQCGAFFDLFDETRGGLSIYRLICLCISLSNQECVQHLDLRHDFTAEKRHKTIRDLKLL</sequence>
<proteinExistence type="predicted"/>
<gene>
    <name evidence="1" type="ORF">EYF80_046977</name>
</gene>
<protein>
    <submittedName>
        <fullName evidence="1">Uncharacterized protein</fullName>
    </submittedName>
</protein>
<evidence type="ECO:0000313" key="2">
    <source>
        <dbReference type="Proteomes" id="UP000314294"/>
    </source>
</evidence>
<dbReference type="Proteomes" id="UP000314294">
    <property type="component" value="Unassembled WGS sequence"/>
</dbReference>